<keyword evidence="2 9" id="KW-0963">Cytoplasm</keyword>
<feature type="binding site" evidence="9">
    <location>
        <begin position="105"/>
        <end position="112"/>
    </location>
    <ligand>
        <name>GTP</name>
        <dbReference type="ChEBI" id="CHEBI:37565"/>
    </ligand>
</feature>
<dbReference type="PROSITE" id="PS00300">
    <property type="entry name" value="SRP54"/>
    <property type="match status" value="1"/>
</dbReference>
<keyword evidence="1 9" id="KW-1003">Cell membrane</keyword>
<evidence type="ECO:0000256" key="7">
    <source>
        <dbReference type="ARBA" id="ARBA00023170"/>
    </source>
</evidence>
<evidence type="ECO:0000256" key="8">
    <source>
        <dbReference type="ARBA" id="ARBA00048027"/>
    </source>
</evidence>
<dbReference type="PANTHER" id="PTHR43134">
    <property type="entry name" value="SIGNAL RECOGNITION PARTICLE RECEPTOR SUBUNIT ALPHA"/>
    <property type="match status" value="1"/>
</dbReference>
<keyword evidence="6 9" id="KW-0472">Membrane</keyword>
<dbReference type="SUPFAM" id="SSF52540">
    <property type="entry name" value="P-loop containing nucleoside triphosphate hydrolases"/>
    <property type="match status" value="1"/>
</dbReference>
<dbReference type="SMART" id="SM00963">
    <property type="entry name" value="SRP54_N"/>
    <property type="match status" value="1"/>
</dbReference>
<evidence type="ECO:0000256" key="4">
    <source>
        <dbReference type="ARBA" id="ARBA00022801"/>
    </source>
</evidence>
<keyword evidence="7 9" id="KW-0675">Receptor</keyword>
<dbReference type="Gene3D" id="1.20.120.140">
    <property type="entry name" value="Signal recognition particle SRP54, nucleotide-binding domain"/>
    <property type="match status" value="1"/>
</dbReference>
<comment type="similarity">
    <text evidence="9">Belongs to the GTP-binding SRP family. FtsY subfamily.</text>
</comment>
<evidence type="ECO:0000259" key="10">
    <source>
        <dbReference type="PROSITE" id="PS00300"/>
    </source>
</evidence>
<proteinExistence type="inferred from homology"/>
<comment type="catalytic activity">
    <reaction evidence="8 9">
        <text>GTP + H2O = GDP + phosphate + H(+)</text>
        <dbReference type="Rhea" id="RHEA:19669"/>
        <dbReference type="ChEBI" id="CHEBI:15377"/>
        <dbReference type="ChEBI" id="CHEBI:15378"/>
        <dbReference type="ChEBI" id="CHEBI:37565"/>
        <dbReference type="ChEBI" id="CHEBI:43474"/>
        <dbReference type="ChEBI" id="CHEBI:58189"/>
        <dbReference type="EC" id="3.6.5.4"/>
    </reaction>
</comment>
<dbReference type="HAMAP" id="MF_00920">
    <property type="entry name" value="FtsY"/>
    <property type="match status" value="1"/>
</dbReference>
<dbReference type="SUPFAM" id="SSF47364">
    <property type="entry name" value="Domain of the SRP/SRP receptor G-proteins"/>
    <property type="match status" value="1"/>
</dbReference>
<dbReference type="Pfam" id="PF00448">
    <property type="entry name" value="SRP54"/>
    <property type="match status" value="1"/>
</dbReference>
<dbReference type="InterPro" id="IPR036225">
    <property type="entry name" value="SRP/SRP_N"/>
</dbReference>
<comment type="caution">
    <text evidence="11">The sequence shown here is derived from an EMBL/GenBank/DDBJ whole genome shotgun (WGS) entry which is preliminary data.</text>
</comment>
<evidence type="ECO:0000256" key="3">
    <source>
        <dbReference type="ARBA" id="ARBA00022741"/>
    </source>
</evidence>
<evidence type="ECO:0000256" key="5">
    <source>
        <dbReference type="ARBA" id="ARBA00023134"/>
    </source>
</evidence>
<dbReference type="AlphaFoldDB" id="A0A9D1E7N8"/>
<dbReference type="Pfam" id="PF02881">
    <property type="entry name" value="SRP54_N"/>
    <property type="match status" value="1"/>
</dbReference>
<organism evidence="11 12">
    <name type="scientific">Candidatus Coproplasma avicola</name>
    <dbReference type="NCBI Taxonomy" id="2840744"/>
    <lineage>
        <taxon>Bacteria</taxon>
        <taxon>Bacillati</taxon>
        <taxon>Bacillota</taxon>
        <taxon>Clostridia</taxon>
        <taxon>Eubacteriales</taxon>
        <taxon>Candidatus Coproplasma</taxon>
    </lineage>
</organism>
<evidence type="ECO:0000256" key="6">
    <source>
        <dbReference type="ARBA" id="ARBA00023136"/>
    </source>
</evidence>
<dbReference type="NCBIfam" id="TIGR00064">
    <property type="entry name" value="ftsY"/>
    <property type="match status" value="1"/>
</dbReference>
<feature type="binding site" evidence="9">
    <location>
        <begin position="187"/>
        <end position="191"/>
    </location>
    <ligand>
        <name>GTP</name>
        <dbReference type="ChEBI" id="CHEBI:37565"/>
    </ligand>
</feature>
<evidence type="ECO:0000256" key="2">
    <source>
        <dbReference type="ARBA" id="ARBA00022490"/>
    </source>
</evidence>
<keyword evidence="4 9" id="KW-0378">Hydrolase</keyword>
<dbReference type="Proteomes" id="UP000823913">
    <property type="component" value="Unassembled WGS sequence"/>
</dbReference>
<dbReference type="EMBL" id="DVHK01000125">
    <property type="protein sequence ID" value="HIR67619.1"/>
    <property type="molecule type" value="Genomic_DNA"/>
</dbReference>
<dbReference type="InterPro" id="IPR004390">
    <property type="entry name" value="SR_rcpt_FtsY"/>
</dbReference>
<dbReference type="EC" id="3.6.5.4" evidence="9"/>
<comment type="function">
    <text evidence="9">Involved in targeting and insertion of nascent membrane proteins into the cytoplasmic membrane. Acts as a receptor for the complex formed by the signal recognition particle (SRP) and the ribosome-nascent chain (RNC).</text>
</comment>
<evidence type="ECO:0000256" key="9">
    <source>
        <dbReference type="HAMAP-Rule" id="MF_00920"/>
    </source>
</evidence>
<dbReference type="InterPro" id="IPR027417">
    <property type="entry name" value="P-loop_NTPase"/>
</dbReference>
<dbReference type="SMART" id="SM00962">
    <property type="entry name" value="SRP54"/>
    <property type="match status" value="1"/>
</dbReference>
<dbReference type="Gene3D" id="3.40.50.300">
    <property type="entry name" value="P-loop containing nucleotide triphosphate hydrolases"/>
    <property type="match status" value="1"/>
</dbReference>
<evidence type="ECO:0000313" key="12">
    <source>
        <dbReference type="Proteomes" id="UP000823913"/>
    </source>
</evidence>
<accession>A0A9D1E7N8</accession>
<dbReference type="FunFam" id="1.20.120.140:FF:000002">
    <property type="entry name" value="Signal recognition particle receptor FtsY"/>
    <property type="match status" value="1"/>
</dbReference>
<comment type="subunit">
    <text evidence="9">Part of the signal recognition particle protein translocation system, which is composed of SRP and FtsY.</text>
</comment>
<dbReference type="InterPro" id="IPR003593">
    <property type="entry name" value="AAA+_ATPase"/>
</dbReference>
<gene>
    <name evidence="9 11" type="primary">ftsY</name>
    <name evidence="11" type="ORF">IAB94_06210</name>
</gene>
<keyword evidence="5 9" id="KW-0342">GTP-binding</keyword>
<comment type="subcellular location">
    <subcellularLocation>
        <location evidence="9">Cell membrane</location>
        <topology evidence="9">Peripheral membrane protein</topology>
        <orientation evidence="9">Cytoplasmic side</orientation>
    </subcellularLocation>
    <subcellularLocation>
        <location evidence="9">Cytoplasm</location>
    </subcellularLocation>
</comment>
<evidence type="ECO:0000256" key="1">
    <source>
        <dbReference type="ARBA" id="ARBA00022475"/>
    </source>
</evidence>
<dbReference type="GO" id="GO:0003924">
    <property type="term" value="F:GTPase activity"/>
    <property type="evidence" value="ECO:0007669"/>
    <property type="project" value="UniProtKB-UniRule"/>
</dbReference>
<dbReference type="SMART" id="SM00382">
    <property type="entry name" value="AAA"/>
    <property type="match status" value="1"/>
</dbReference>
<protein>
    <recommendedName>
        <fullName evidence="9">Signal recognition particle receptor FtsY</fullName>
        <shortName evidence="9">SRP receptor</shortName>
        <ecNumber evidence="9">3.6.5.4</ecNumber>
    </recommendedName>
</protein>
<feature type="domain" description="SRP54-type proteins GTP-binding" evidence="10">
    <location>
        <begin position="272"/>
        <end position="285"/>
    </location>
</feature>
<dbReference type="GO" id="GO:0006614">
    <property type="term" value="P:SRP-dependent cotranslational protein targeting to membrane"/>
    <property type="evidence" value="ECO:0007669"/>
    <property type="project" value="InterPro"/>
</dbReference>
<keyword evidence="3 9" id="KW-0547">Nucleotide-binding</keyword>
<dbReference type="InterPro" id="IPR000897">
    <property type="entry name" value="SRP54_GTPase_dom"/>
</dbReference>
<evidence type="ECO:0000313" key="11">
    <source>
        <dbReference type="EMBL" id="HIR67619.1"/>
    </source>
</evidence>
<dbReference type="GO" id="GO:0005525">
    <property type="term" value="F:GTP binding"/>
    <property type="evidence" value="ECO:0007669"/>
    <property type="project" value="UniProtKB-UniRule"/>
</dbReference>
<sequence length="298" mass="32621">MGFFSKIANALKKTREALGGALGALFAKNKIGDEFYEELEEILISSDISLSTAEEVVDEIRAEVKQEKLKDKEYIVDLLKDVLEEKLTEAEVPQIGYPAVIMLVGVNGVGKTTTVGKLANYFLRQHKSVTVAAADTFRAAASDQLSIWAERAKVRIVKHEEGSDPSAVVYDALSSAKARGTDVVIIDTAGRLHVKSNLMEELKKMDRVVKREYPSAHFYKLLVLDATTGHNAVNQARVFDEAVELDGIVLTKLDGTAKGGFVISLCSELGIPVVFAGVGEKLEDIELFDPEDFIDNIF</sequence>
<dbReference type="PANTHER" id="PTHR43134:SF1">
    <property type="entry name" value="SIGNAL RECOGNITION PARTICLE RECEPTOR SUBUNIT ALPHA"/>
    <property type="match status" value="1"/>
</dbReference>
<dbReference type="GO" id="GO:0005737">
    <property type="term" value="C:cytoplasm"/>
    <property type="evidence" value="ECO:0007669"/>
    <property type="project" value="UniProtKB-SubCell"/>
</dbReference>
<reference evidence="11" key="2">
    <citation type="journal article" date="2021" name="PeerJ">
        <title>Extensive microbial diversity within the chicken gut microbiome revealed by metagenomics and culture.</title>
        <authorList>
            <person name="Gilroy R."/>
            <person name="Ravi A."/>
            <person name="Getino M."/>
            <person name="Pursley I."/>
            <person name="Horton D.L."/>
            <person name="Alikhan N.F."/>
            <person name="Baker D."/>
            <person name="Gharbi K."/>
            <person name="Hall N."/>
            <person name="Watson M."/>
            <person name="Adriaenssens E.M."/>
            <person name="Foster-Nyarko E."/>
            <person name="Jarju S."/>
            <person name="Secka A."/>
            <person name="Antonio M."/>
            <person name="Oren A."/>
            <person name="Chaudhuri R.R."/>
            <person name="La Ragione R."/>
            <person name="Hildebrand F."/>
            <person name="Pallen M.J."/>
        </authorList>
    </citation>
    <scope>NUCLEOTIDE SEQUENCE</scope>
    <source>
        <strain evidence="11">ChiW16-3235</strain>
    </source>
</reference>
<name>A0A9D1E7N8_9FIRM</name>
<dbReference type="InterPro" id="IPR013822">
    <property type="entry name" value="Signal_recog_particl_SRP54_hlx"/>
</dbReference>
<dbReference type="GO" id="GO:0005047">
    <property type="term" value="F:signal recognition particle binding"/>
    <property type="evidence" value="ECO:0007669"/>
    <property type="project" value="TreeGrafter"/>
</dbReference>
<reference evidence="11" key="1">
    <citation type="submission" date="2020-10" db="EMBL/GenBank/DDBJ databases">
        <authorList>
            <person name="Gilroy R."/>
        </authorList>
    </citation>
    <scope>NUCLEOTIDE SEQUENCE</scope>
    <source>
        <strain evidence="11">ChiW16-3235</strain>
    </source>
</reference>
<dbReference type="GO" id="GO:0005886">
    <property type="term" value="C:plasma membrane"/>
    <property type="evidence" value="ECO:0007669"/>
    <property type="project" value="UniProtKB-SubCell"/>
</dbReference>
<feature type="binding site" evidence="9">
    <location>
        <begin position="251"/>
        <end position="254"/>
    </location>
    <ligand>
        <name>GTP</name>
        <dbReference type="ChEBI" id="CHEBI:37565"/>
    </ligand>
</feature>
<dbReference type="InterPro" id="IPR042101">
    <property type="entry name" value="SRP54_N_sf"/>
</dbReference>
<dbReference type="FunFam" id="3.40.50.300:FF:000053">
    <property type="entry name" value="Signal recognition particle receptor FtsY"/>
    <property type="match status" value="1"/>
</dbReference>